<protein>
    <submittedName>
        <fullName evidence="2">Uncharacterized protein</fullName>
    </submittedName>
</protein>
<dbReference type="HOGENOM" id="CLU_2360498_0_0_1"/>
<feature type="transmembrane region" description="Helical" evidence="1">
    <location>
        <begin position="46"/>
        <end position="65"/>
    </location>
</feature>
<evidence type="ECO:0000256" key="1">
    <source>
        <dbReference type="SAM" id="Phobius"/>
    </source>
</evidence>
<gene>
    <name evidence="2" type="ORF">PILCRDRAFT_824127</name>
</gene>
<evidence type="ECO:0000313" key="3">
    <source>
        <dbReference type="Proteomes" id="UP000054166"/>
    </source>
</evidence>
<feature type="transmembrane region" description="Helical" evidence="1">
    <location>
        <begin position="77"/>
        <end position="97"/>
    </location>
</feature>
<dbReference type="EMBL" id="KN833014">
    <property type="protein sequence ID" value="KIM78685.1"/>
    <property type="molecule type" value="Genomic_DNA"/>
</dbReference>
<dbReference type="OrthoDB" id="3268450at2759"/>
<dbReference type="AlphaFoldDB" id="A0A0C3F1Q4"/>
<accession>A0A0C3F1Q4</accession>
<dbReference type="Proteomes" id="UP000054166">
    <property type="component" value="Unassembled WGS sequence"/>
</dbReference>
<keyword evidence="1" id="KW-1133">Transmembrane helix</keyword>
<proteinExistence type="predicted"/>
<evidence type="ECO:0000313" key="2">
    <source>
        <dbReference type="EMBL" id="KIM78685.1"/>
    </source>
</evidence>
<organism evidence="2 3">
    <name type="scientific">Piloderma croceum (strain F 1598)</name>
    <dbReference type="NCBI Taxonomy" id="765440"/>
    <lineage>
        <taxon>Eukaryota</taxon>
        <taxon>Fungi</taxon>
        <taxon>Dikarya</taxon>
        <taxon>Basidiomycota</taxon>
        <taxon>Agaricomycotina</taxon>
        <taxon>Agaricomycetes</taxon>
        <taxon>Agaricomycetidae</taxon>
        <taxon>Atheliales</taxon>
        <taxon>Atheliaceae</taxon>
        <taxon>Piloderma</taxon>
    </lineage>
</organism>
<reference evidence="3" key="2">
    <citation type="submission" date="2015-01" db="EMBL/GenBank/DDBJ databases">
        <title>Evolutionary Origins and Diversification of the Mycorrhizal Mutualists.</title>
        <authorList>
            <consortium name="DOE Joint Genome Institute"/>
            <consortium name="Mycorrhizal Genomics Consortium"/>
            <person name="Kohler A."/>
            <person name="Kuo A."/>
            <person name="Nagy L.G."/>
            <person name="Floudas D."/>
            <person name="Copeland A."/>
            <person name="Barry K.W."/>
            <person name="Cichocki N."/>
            <person name="Veneault-Fourrey C."/>
            <person name="LaButti K."/>
            <person name="Lindquist E.A."/>
            <person name="Lipzen A."/>
            <person name="Lundell T."/>
            <person name="Morin E."/>
            <person name="Murat C."/>
            <person name="Riley R."/>
            <person name="Ohm R."/>
            <person name="Sun H."/>
            <person name="Tunlid A."/>
            <person name="Henrissat B."/>
            <person name="Grigoriev I.V."/>
            <person name="Hibbett D.S."/>
            <person name="Martin F."/>
        </authorList>
    </citation>
    <scope>NUCLEOTIDE SEQUENCE [LARGE SCALE GENOMIC DNA]</scope>
    <source>
        <strain evidence="3">F 1598</strain>
    </source>
</reference>
<keyword evidence="1" id="KW-0812">Transmembrane</keyword>
<sequence>MDNGEGDLEHVEESIGEERQLLMGEHSSAPTSEHEPPSLLLVKVTGYRLFNIVVITIVVAWKVVLSYQGQLVAPTTLDWIGGGILALGCVVNPLTFWTSLALNYGIGCGGLACTKV</sequence>
<reference evidence="2 3" key="1">
    <citation type="submission" date="2014-04" db="EMBL/GenBank/DDBJ databases">
        <authorList>
            <consortium name="DOE Joint Genome Institute"/>
            <person name="Kuo A."/>
            <person name="Tarkka M."/>
            <person name="Buscot F."/>
            <person name="Kohler A."/>
            <person name="Nagy L.G."/>
            <person name="Floudas D."/>
            <person name="Copeland A."/>
            <person name="Barry K.W."/>
            <person name="Cichocki N."/>
            <person name="Veneault-Fourrey C."/>
            <person name="LaButti K."/>
            <person name="Lindquist E.A."/>
            <person name="Lipzen A."/>
            <person name="Lundell T."/>
            <person name="Morin E."/>
            <person name="Murat C."/>
            <person name="Sun H."/>
            <person name="Tunlid A."/>
            <person name="Henrissat B."/>
            <person name="Grigoriev I.V."/>
            <person name="Hibbett D.S."/>
            <person name="Martin F."/>
            <person name="Nordberg H.P."/>
            <person name="Cantor M.N."/>
            <person name="Hua S.X."/>
        </authorList>
    </citation>
    <scope>NUCLEOTIDE SEQUENCE [LARGE SCALE GENOMIC DNA]</scope>
    <source>
        <strain evidence="2 3">F 1598</strain>
    </source>
</reference>
<dbReference type="InParanoid" id="A0A0C3F1Q4"/>
<keyword evidence="1" id="KW-0472">Membrane</keyword>
<keyword evidence="3" id="KW-1185">Reference proteome</keyword>
<name>A0A0C3F1Q4_PILCF</name>